<dbReference type="RefSeq" id="XP_008088552.1">
    <property type="nucleotide sequence ID" value="XM_008090361.1"/>
</dbReference>
<dbReference type="AlphaFoldDB" id="S3CGQ6"/>
<accession>S3CGQ6</accession>
<gene>
    <name evidence="1" type="ORF">GLAREA_08316</name>
</gene>
<dbReference type="Proteomes" id="UP000016922">
    <property type="component" value="Unassembled WGS sequence"/>
</dbReference>
<dbReference type="EMBL" id="KE145373">
    <property type="protein sequence ID" value="EPE24464.1"/>
    <property type="molecule type" value="Genomic_DNA"/>
</dbReference>
<dbReference type="GeneID" id="19467365"/>
<sequence length="499" mass="56956">MTDMPEIKMETPSTGSKEVLQTVDYPYACLAGVGYDIRQIIYSHTLLVLRPITLSTSNLPTEQTTPPASSSSTFSSTSDNHQIAYSSCFVLDFKNINCSLFTLNREISKESLEYFYTKNSFEHFQRQPIEDYLRHLYSGLPIRILRPASLETLRINLDGLLSDQHHTKEDDIVGIVRTSDLSRFFNMMDGSDVCGRPQDMKSPPTFAPRLNARIRSIVNLRLRIVKDVVDMTKTRGNKDSYVLLGDLPTTSSPDDLDLNELVGTQQPTSIDHLHINWEYLTATDFIALATRLTVCEDTAGWTRAYKYLVFASDTDLYGIHDRMECQTLRYHYEWNKDYTPVVDLLDKVSSITWKLGLQQESLITAHGALTLTVKKGTMGMMPLDMIERLVIRLVENLAEEPWGPVTMDVFFIVNRHHRNSATLKNAAQIIKARRLEYEKPDPNREKIEEQTLKLAKLHISKGLLLDGIAELESALSQYPDSVVLRNALTLIKEENREWR</sequence>
<organism evidence="1 2">
    <name type="scientific">Glarea lozoyensis (strain ATCC 20868 / MF5171)</name>
    <dbReference type="NCBI Taxonomy" id="1116229"/>
    <lineage>
        <taxon>Eukaryota</taxon>
        <taxon>Fungi</taxon>
        <taxon>Dikarya</taxon>
        <taxon>Ascomycota</taxon>
        <taxon>Pezizomycotina</taxon>
        <taxon>Leotiomycetes</taxon>
        <taxon>Helotiales</taxon>
        <taxon>Helotiaceae</taxon>
        <taxon>Glarea</taxon>
    </lineage>
</organism>
<dbReference type="HOGENOM" id="CLU_546345_0_0_1"/>
<name>S3CGQ6_GLAL2</name>
<keyword evidence="2" id="KW-1185">Reference proteome</keyword>
<dbReference type="OrthoDB" id="5308173at2759"/>
<dbReference type="KEGG" id="glz:GLAREA_08316"/>
<evidence type="ECO:0000313" key="1">
    <source>
        <dbReference type="EMBL" id="EPE24464.1"/>
    </source>
</evidence>
<evidence type="ECO:0000313" key="2">
    <source>
        <dbReference type="Proteomes" id="UP000016922"/>
    </source>
</evidence>
<protein>
    <submittedName>
        <fullName evidence="1">Uncharacterized protein</fullName>
    </submittedName>
</protein>
<proteinExistence type="predicted"/>
<reference evidence="1 2" key="1">
    <citation type="journal article" date="2013" name="BMC Genomics">
        <title>Genomics-driven discovery of the pneumocandin biosynthetic gene cluster in the fungus Glarea lozoyensis.</title>
        <authorList>
            <person name="Chen L."/>
            <person name="Yue Q."/>
            <person name="Zhang X."/>
            <person name="Xiang M."/>
            <person name="Wang C."/>
            <person name="Li S."/>
            <person name="Che Y."/>
            <person name="Ortiz-Lopez F.J."/>
            <person name="Bills G.F."/>
            <person name="Liu X."/>
            <person name="An Z."/>
        </authorList>
    </citation>
    <scope>NUCLEOTIDE SEQUENCE [LARGE SCALE GENOMIC DNA]</scope>
    <source>
        <strain evidence="2">ATCC 20868 / MF5171</strain>
    </source>
</reference>